<reference evidence="2 3" key="1">
    <citation type="journal article" date="2024" name="BMC Genomics">
        <title>Genome assembly of redclaw crayfish (Cherax quadricarinatus) provides insights into its immune adaptation and hypoxia tolerance.</title>
        <authorList>
            <person name="Liu Z."/>
            <person name="Zheng J."/>
            <person name="Li H."/>
            <person name="Fang K."/>
            <person name="Wang S."/>
            <person name="He J."/>
            <person name="Zhou D."/>
            <person name="Weng S."/>
            <person name="Chi M."/>
            <person name="Gu Z."/>
            <person name="He J."/>
            <person name="Li F."/>
            <person name="Wang M."/>
        </authorList>
    </citation>
    <scope>NUCLEOTIDE SEQUENCE [LARGE SCALE GENOMIC DNA]</scope>
    <source>
        <strain evidence="2">ZL_2023a</strain>
    </source>
</reference>
<feature type="compositionally biased region" description="Acidic residues" evidence="1">
    <location>
        <begin position="98"/>
        <end position="112"/>
    </location>
</feature>
<feature type="compositionally biased region" description="Polar residues" evidence="1">
    <location>
        <begin position="13"/>
        <end position="24"/>
    </location>
</feature>
<feature type="region of interest" description="Disordered" evidence="1">
    <location>
        <begin position="78"/>
        <end position="121"/>
    </location>
</feature>
<dbReference type="AlphaFoldDB" id="A0AAW0WS75"/>
<gene>
    <name evidence="2" type="ORF">OTU49_005833</name>
</gene>
<protein>
    <submittedName>
        <fullName evidence="2">Uncharacterized protein</fullName>
    </submittedName>
</protein>
<evidence type="ECO:0000313" key="2">
    <source>
        <dbReference type="EMBL" id="KAK8734482.1"/>
    </source>
</evidence>
<organism evidence="2 3">
    <name type="scientific">Cherax quadricarinatus</name>
    <name type="common">Australian red claw crayfish</name>
    <dbReference type="NCBI Taxonomy" id="27406"/>
    <lineage>
        <taxon>Eukaryota</taxon>
        <taxon>Metazoa</taxon>
        <taxon>Ecdysozoa</taxon>
        <taxon>Arthropoda</taxon>
        <taxon>Crustacea</taxon>
        <taxon>Multicrustacea</taxon>
        <taxon>Malacostraca</taxon>
        <taxon>Eumalacostraca</taxon>
        <taxon>Eucarida</taxon>
        <taxon>Decapoda</taxon>
        <taxon>Pleocyemata</taxon>
        <taxon>Astacidea</taxon>
        <taxon>Parastacoidea</taxon>
        <taxon>Parastacidae</taxon>
        <taxon>Cherax</taxon>
    </lineage>
</organism>
<feature type="region of interest" description="Disordered" evidence="1">
    <location>
        <begin position="1"/>
        <end position="45"/>
    </location>
</feature>
<evidence type="ECO:0000256" key="1">
    <source>
        <dbReference type="SAM" id="MobiDB-lite"/>
    </source>
</evidence>
<keyword evidence="3" id="KW-1185">Reference proteome</keyword>
<sequence length="121" mass="13362">VCGDLLDKVASLSAPQSTPTISEEPQNEPGGPIKRPVRPGGVVGTEVRRPWQDCLSANKSRWKERAMKDAELRAEMALRNEKLNGNSAEDGTHNDDAIKEEDEKDCDAEEDNQVFNKDNAE</sequence>
<name>A0AAW0WS75_CHEQU</name>
<proteinExistence type="predicted"/>
<dbReference type="Proteomes" id="UP001445076">
    <property type="component" value="Unassembled WGS sequence"/>
</dbReference>
<comment type="caution">
    <text evidence="2">The sequence shown here is derived from an EMBL/GenBank/DDBJ whole genome shotgun (WGS) entry which is preliminary data.</text>
</comment>
<feature type="non-terminal residue" evidence="2">
    <location>
        <position position="1"/>
    </location>
</feature>
<accession>A0AAW0WS75</accession>
<dbReference type="EMBL" id="JARKIK010000050">
    <property type="protein sequence ID" value="KAK8734482.1"/>
    <property type="molecule type" value="Genomic_DNA"/>
</dbReference>
<evidence type="ECO:0000313" key="3">
    <source>
        <dbReference type="Proteomes" id="UP001445076"/>
    </source>
</evidence>